<sequence length="64" mass="7816">MWYTHRIHRKHHTVGIADDTVRTMRINGRRCMTFFYTRPIKIRCVRCGPVDAYLNMPFRDIYDL</sequence>
<proteinExistence type="predicted"/>
<protein>
    <submittedName>
        <fullName evidence="1">SFRICE_040826</fullName>
    </submittedName>
</protein>
<dbReference type="EMBL" id="ODYU01012770">
    <property type="protein sequence ID" value="SOQ59242.1"/>
    <property type="molecule type" value="Genomic_DNA"/>
</dbReference>
<gene>
    <name evidence="1" type="ORF">SFRICE_040826</name>
</gene>
<evidence type="ECO:0000313" key="1">
    <source>
        <dbReference type="EMBL" id="SOQ59242.1"/>
    </source>
</evidence>
<reference evidence="1" key="1">
    <citation type="submission" date="2016-07" db="EMBL/GenBank/DDBJ databases">
        <authorList>
            <person name="Bretaudeau A."/>
        </authorList>
    </citation>
    <scope>NUCLEOTIDE SEQUENCE</scope>
    <source>
        <strain evidence="1">Rice</strain>
        <tissue evidence="1">Whole body</tissue>
    </source>
</reference>
<accession>A0A2H1X1X8</accession>
<organism evidence="1">
    <name type="scientific">Spodoptera frugiperda</name>
    <name type="common">Fall armyworm</name>
    <dbReference type="NCBI Taxonomy" id="7108"/>
    <lineage>
        <taxon>Eukaryota</taxon>
        <taxon>Metazoa</taxon>
        <taxon>Ecdysozoa</taxon>
        <taxon>Arthropoda</taxon>
        <taxon>Hexapoda</taxon>
        <taxon>Insecta</taxon>
        <taxon>Pterygota</taxon>
        <taxon>Neoptera</taxon>
        <taxon>Endopterygota</taxon>
        <taxon>Lepidoptera</taxon>
        <taxon>Glossata</taxon>
        <taxon>Ditrysia</taxon>
        <taxon>Noctuoidea</taxon>
        <taxon>Noctuidae</taxon>
        <taxon>Amphipyrinae</taxon>
        <taxon>Spodoptera</taxon>
    </lineage>
</organism>
<dbReference type="AlphaFoldDB" id="A0A2H1X1X8"/>
<name>A0A2H1X1X8_SPOFR</name>